<keyword evidence="10" id="KW-0963">Cytoplasm</keyword>
<comment type="function">
    <text evidence="10">Probably acts as a heme chaperone, transferring heme to an unknown acceptor. Binds one molecule of heme per monomer, possibly covalently. Binds 1 [4Fe-4S] cluster. The cluster is coordinated with 3 cysteines and an exchangeable S-adenosyl-L-methionine.</text>
</comment>
<dbReference type="InterPro" id="IPR013785">
    <property type="entry name" value="Aldolase_TIM"/>
</dbReference>
<dbReference type="InterPro" id="IPR007197">
    <property type="entry name" value="rSAM"/>
</dbReference>
<dbReference type="PANTHER" id="PTHR13932">
    <property type="entry name" value="COPROPORPHYRINIGEN III OXIDASE"/>
    <property type="match status" value="1"/>
</dbReference>
<evidence type="ECO:0000256" key="3">
    <source>
        <dbReference type="ARBA" id="ARBA00017228"/>
    </source>
</evidence>
<dbReference type="SFLD" id="SFLDG01082">
    <property type="entry name" value="B12-binding_domain_containing"/>
    <property type="match status" value="1"/>
</dbReference>
<sequence>MGLHAQCWRLVRSVELLPLSLYIHFPWCIQKCPYCDFNSHAVKHPIPEQAYIDALLTDLRADLELLGEQRKINSIFMGGGTPSLFSPEALGRLLAGVRQSATVAEHCEITLEANPGTFESAKFHEFRALGINRLSIGIQSFQDRHLRTLGRVHSAAEAKAAVEIAVTAGFDNFNLDLMFGLPDQSEREALDDVETAISLAPTHISFYQLTLEPNTYFYKFPPKLPEDDVIFAAQKRCQRLLAENGFQQYEVSAYAKPGKQSRHNRNYWRFGDYLGIGAGAHGKISLALPDKIMRTVKPRSPEQYLSQPGRSQYEAIEVAQLPLEFLMNQLRLKAGFSLKDFELTTGLAADSLEPNLSRCLAEGLLCRDGLVYRCSEKGWDFLDVVLEKFID</sequence>
<accession>A0ABU4UCN7</accession>
<evidence type="ECO:0000313" key="13">
    <source>
        <dbReference type="Proteomes" id="UP001284537"/>
    </source>
</evidence>
<keyword evidence="13" id="KW-1185">Reference proteome</keyword>
<dbReference type="PANTHER" id="PTHR13932:SF5">
    <property type="entry name" value="RADICAL S-ADENOSYL METHIONINE DOMAIN-CONTAINING PROTEIN 1, MITOCHONDRIAL"/>
    <property type="match status" value="1"/>
</dbReference>
<gene>
    <name evidence="12" type="primary">hemW</name>
    <name evidence="12" type="ORF">QLH52_07855</name>
</gene>
<dbReference type="SFLD" id="SFLDF00562">
    <property type="entry name" value="HemN-like__clustered_with_heat"/>
    <property type="match status" value="1"/>
</dbReference>
<evidence type="ECO:0000313" key="12">
    <source>
        <dbReference type="EMBL" id="MDX8127191.1"/>
    </source>
</evidence>
<keyword evidence="8 10" id="KW-0411">Iron-sulfur</keyword>
<keyword evidence="5 10" id="KW-0949">S-adenosyl-L-methionine</keyword>
<keyword evidence="9 10" id="KW-0143">Chaperone</keyword>
<dbReference type="NCBIfam" id="TIGR00539">
    <property type="entry name" value="hemN_rel"/>
    <property type="match status" value="1"/>
</dbReference>
<keyword evidence="4 10" id="KW-0349">Heme</keyword>
<dbReference type="RefSeq" id="WP_319961158.1">
    <property type="nucleotide sequence ID" value="NZ_JAXARY010000005.1"/>
</dbReference>
<evidence type="ECO:0000256" key="4">
    <source>
        <dbReference type="ARBA" id="ARBA00022617"/>
    </source>
</evidence>
<comment type="cofactor">
    <cofactor evidence="1">
        <name>[4Fe-4S] cluster</name>
        <dbReference type="ChEBI" id="CHEBI:49883"/>
    </cofactor>
</comment>
<keyword evidence="6 10" id="KW-0479">Metal-binding</keyword>
<dbReference type="SUPFAM" id="SSF102114">
    <property type="entry name" value="Radical SAM enzymes"/>
    <property type="match status" value="1"/>
</dbReference>
<keyword evidence="10" id="KW-0004">4Fe-4S</keyword>
<evidence type="ECO:0000259" key="11">
    <source>
        <dbReference type="PROSITE" id="PS51918"/>
    </source>
</evidence>
<protein>
    <recommendedName>
        <fullName evidence="3 10">Heme chaperone HemW</fullName>
    </recommendedName>
</protein>
<evidence type="ECO:0000256" key="8">
    <source>
        <dbReference type="ARBA" id="ARBA00023014"/>
    </source>
</evidence>
<evidence type="ECO:0000256" key="10">
    <source>
        <dbReference type="RuleBase" id="RU364116"/>
    </source>
</evidence>
<evidence type="ECO:0000256" key="1">
    <source>
        <dbReference type="ARBA" id="ARBA00001966"/>
    </source>
</evidence>
<dbReference type="InterPro" id="IPR010723">
    <property type="entry name" value="HemN_C"/>
</dbReference>
<evidence type="ECO:0000256" key="2">
    <source>
        <dbReference type="ARBA" id="ARBA00006100"/>
    </source>
</evidence>
<organism evidence="12 13">
    <name type="scientific">Methylomonas defluvii</name>
    <dbReference type="NCBI Taxonomy" id="3045149"/>
    <lineage>
        <taxon>Bacteria</taxon>
        <taxon>Pseudomonadati</taxon>
        <taxon>Pseudomonadota</taxon>
        <taxon>Gammaproteobacteria</taxon>
        <taxon>Methylococcales</taxon>
        <taxon>Methylococcaceae</taxon>
        <taxon>Methylomonas</taxon>
    </lineage>
</organism>
<proteinExistence type="inferred from homology"/>
<dbReference type="SMART" id="SM00729">
    <property type="entry name" value="Elp3"/>
    <property type="match status" value="1"/>
</dbReference>
<dbReference type="InterPro" id="IPR006638">
    <property type="entry name" value="Elp3/MiaA/NifB-like_rSAM"/>
</dbReference>
<evidence type="ECO:0000256" key="6">
    <source>
        <dbReference type="ARBA" id="ARBA00022723"/>
    </source>
</evidence>
<keyword evidence="7 10" id="KW-0408">Iron</keyword>
<dbReference type="PROSITE" id="PS51918">
    <property type="entry name" value="RADICAL_SAM"/>
    <property type="match status" value="1"/>
</dbReference>
<dbReference type="Gene3D" id="3.20.20.70">
    <property type="entry name" value="Aldolase class I"/>
    <property type="match status" value="1"/>
</dbReference>
<comment type="similarity">
    <text evidence="2">Belongs to the anaerobic coproporphyrinogen-III oxidase family. HemW subfamily.</text>
</comment>
<dbReference type="Pfam" id="PF04055">
    <property type="entry name" value="Radical_SAM"/>
    <property type="match status" value="1"/>
</dbReference>
<dbReference type="SFLD" id="SFLDF00288">
    <property type="entry name" value="HemN-like__clustered_with_nucl"/>
    <property type="match status" value="1"/>
</dbReference>
<dbReference type="CDD" id="cd01335">
    <property type="entry name" value="Radical_SAM"/>
    <property type="match status" value="1"/>
</dbReference>
<evidence type="ECO:0000256" key="7">
    <source>
        <dbReference type="ARBA" id="ARBA00023004"/>
    </source>
</evidence>
<dbReference type="InterPro" id="IPR058240">
    <property type="entry name" value="rSAM_sf"/>
</dbReference>
<dbReference type="SFLD" id="SFLDS00029">
    <property type="entry name" value="Radical_SAM"/>
    <property type="match status" value="1"/>
</dbReference>
<name>A0ABU4UCN7_9GAMM</name>
<dbReference type="EMBL" id="JAXARY010000005">
    <property type="protein sequence ID" value="MDX8127191.1"/>
    <property type="molecule type" value="Genomic_DNA"/>
</dbReference>
<dbReference type="SFLD" id="SFLDG01065">
    <property type="entry name" value="anaerobic_coproporphyrinogen-I"/>
    <property type="match status" value="1"/>
</dbReference>
<dbReference type="InterPro" id="IPR004559">
    <property type="entry name" value="HemW-like"/>
</dbReference>
<evidence type="ECO:0000256" key="5">
    <source>
        <dbReference type="ARBA" id="ARBA00022691"/>
    </source>
</evidence>
<comment type="subcellular location">
    <subcellularLocation>
        <location evidence="10">Cytoplasm</location>
    </subcellularLocation>
</comment>
<comment type="caution">
    <text evidence="12">The sequence shown here is derived from an EMBL/GenBank/DDBJ whole genome shotgun (WGS) entry which is preliminary data.</text>
</comment>
<dbReference type="InterPro" id="IPR034505">
    <property type="entry name" value="Coproporphyrinogen-III_oxidase"/>
</dbReference>
<reference evidence="12 13" key="1">
    <citation type="submission" date="2023-11" db="EMBL/GenBank/DDBJ databases">
        <authorList>
            <person name="Ouyang M.-Y."/>
        </authorList>
    </citation>
    <scope>NUCLEOTIDE SEQUENCE [LARGE SCALE GENOMIC DNA]</scope>
    <source>
        <strain evidence="12 13">OY6</strain>
    </source>
</reference>
<dbReference type="Proteomes" id="UP001284537">
    <property type="component" value="Unassembled WGS sequence"/>
</dbReference>
<feature type="domain" description="Radical SAM core" evidence="11">
    <location>
        <begin position="13"/>
        <end position="247"/>
    </location>
</feature>
<evidence type="ECO:0000256" key="9">
    <source>
        <dbReference type="ARBA" id="ARBA00023186"/>
    </source>
</evidence>
<dbReference type="Pfam" id="PF06969">
    <property type="entry name" value="HemN_C"/>
    <property type="match status" value="1"/>
</dbReference>